<gene>
    <name evidence="1" type="ordered locus">SMDSEM_214</name>
</gene>
<dbReference type="InterPro" id="IPR011033">
    <property type="entry name" value="PRC_barrel-like_sf"/>
</dbReference>
<dbReference type="EMBL" id="CP001605">
    <property type="protein sequence ID" value="ACU52914.1"/>
    <property type="molecule type" value="Genomic_DNA"/>
</dbReference>
<dbReference type="HOGENOM" id="CLU_2002757_0_0_10"/>
<accession>C7LKF2</accession>
<evidence type="ECO:0000313" key="2">
    <source>
        <dbReference type="Proteomes" id="UP000008074"/>
    </source>
</evidence>
<dbReference type="AlphaFoldDB" id="C7LKF2"/>
<proteinExistence type="predicted"/>
<dbReference type="SUPFAM" id="SSF50346">
    <property type="entry name" value="PRC-barrel domain"/>
    <property type="match status" value="1"/>
</dbReference>
<evidence type="ECO:0000313" key="1">
    <source>
        <dbReference type="EMBL" id="ACU52914.1"/>
    </source>
</evidence>
<organism evidence="1 2">
    <name type="scientific">Karelsulcia muelleri (strain SMDSEM)</name>
    <name type="common">Sulcia muelleri</name>
    <dbReference type="NCBI Taxonomy" id="595499"/>
    <lineage>
        <taxon>Bacteria</taxon>
        <taxon>Pseudomonadati</taxon>
        <taxon>Bacteroidota</taxon>
        <taxon>Flavobacteriia</taxon>
        <taxon>Flavobacteriales</taxon>
        <taxon>Candidatus Karelsulcia</taxon>
    </lineage>
</organism>
<name>C7LKF2_KARMS</name>
<dbReference type="KEGG" id="sms:SMDSEM_214"/>
<protein>
    <submittedName>
        <fullName evidence="1">Putative 16S rRNA processing protein RimM</fullName>
    </submittedName>
</protein>
<dbReference type="STRING" id="595499.SMDSEM_214"/>
<dbReference type="Gene3D" id="2.30.30.240">
    <property type="entry name" value="PRC-barrel domain"/>
    <property type="match status" value="1"/>
</dbReference>
<reference evidence="1 2" key="1">
    <citation type="journal article" date="2009" name="Proc. Natl. Acad. Sci. U.S.A.">
        <title>Convergent evolution of metabolic roles in bacterial co-symbionts of insects.</title>
        <authorList>
            <person name="McCutcheon J.P."/>
            <person name="McDonald B.R."/>
            <person name="Moran N.A."/>
        </authorList>
    </citation>
    <scope>NUCLEOTIDE SEQUENCE [LARGE SCALE GENOMIC DNA]</scope>
    <source>
        <strain evidence="1 2">SMDSEM</strain>
    </source>
</reference>
<dbReference type="Proteomes" id="UP000008074">
    <property type="component" value="Chromosome"/>
</dbReference>
<sequence>MLKLKINKIIFVSHTKILLDNNNFFFKNLKNENLFLKTKKFFFSYKEEFLFPEIIDYKLFNKKYCFIGKIKTIYYRFLQNLLELNFNKKKYFLPLVKDFFLKKNQKKKILILKLPKGLLNNGLD</sequence>